<organism evidence="3 4">
    <name type="scientific">Mytilus edulis</name>
    <name type="common">Blue mussel</name>
    <dbReference type="NCBI Taxonomy" id="6550"/>
    <lineage>
        <taxon>Eukaryota</taxon>
        <taxon>Metazoa</taxon>
        <taxon>Spiralia</taxon>
        <taxon>Lophotrochozoa</taxon>
        <taxon>Mollusca</taxon>
        <taxon>Bivalvia</taxon>
        <taxon>Autobranchia</taxon>
        <taxon>Pteriomorphia</taxon>
        <taxon>Mytilida</taxon>
        <taxon>Mytiloidea</taxon>
        <taxon>Mytilidae</taxon>
        <taxon>Mytilinae</taxon>
        <taxon>Mytilus</taxon>
    </lineage>
</organism>
<evidence type="ECO:0000313" key="4">
    <source>
        <dbReference type="Proteomes" id="UP000683360"/>
    </source>
</evidence>
<dbReference type="OrthoDB" id="426210at2759"/>
<dbReference type="InterPro" id="IPR005135">
    <property type="entry name" value="Endo/exonuclease/phosphatase"/>
</dbReference>
<dbReference type="Pfam" id="PF14529">
    <property type="entry name" value="Exo_endo_phos_2"/>
    <property type="match status" value="1"/>
</dbReference>
<evidence type="ECO:0000259" key="2">
    <source>
        <dbReference type="Pfam" id="PF14529"/>
    </source>
</evidence>
<evidence type="ECO:0000313" key="3">
    <source>
        <dbReference type="EMBL" id="CAG2246656.1"/>
    </source>
</evidence>
<proteinExistence type="predicted"/>
<dbReference type="InterPro" id="IPR036691">
    <property type="entry name" value="Endo/exonu/phosph_ase_sf"/>
</dbReference>
<dbReference type="InterPro" id="IPR043502">
    <property type="entry name" value="DNA/RNA_pol_sf"/>
</dbReference>
<feature type="domain" description="Endonuclease/exonuclease/phosphatase" evidence="2">
    <location>
        <begin position="356"/>
        <end position="474"/>
    </location>
</feature>
<dbReference type="GO" id="GO:0003824">
    <property type="term" value="F:catalytic activity"/>
    <property type="evidence" value="ECO:0007669"/>
    <property type="project" value="InterPro"/>
</dbReference>
<dbReference type="Gene3D" id="3.60.10.10">
    <property type="entry name" value="Endonuclease/exonuclease/phosphatase"/>
    <property type="match status" value="1"/>
</dbReference>
<name>A0A8S3UKN9_MYTED</name>
<evidence type="ECO:0000256" key="1">
    <source>
        <dbReference type="SAM" id="MobiDB-lite"/>
    </source>
</evidence>
<dbReference type="SUPFAM" id="SSF56219">
    <property type="entry name" value="DNase I-like"/>
    <property type="match status" value="1"/>
</dbReference>
<keyword evidence="4" id="KW-1185">Reference proteome</keyword>
<dbReference type="GO" id="GO:0031012">
    <property type="term" value="C:extracellular matrix"/>
    <property type="evidence" value="ECO:0007669"/>
    <property type="project" value="TreeGrafter"/>
</dbReference>
<dbReference type="SUPFAM" id="SSF56672">
    <property type="entry name" value="DNA/RNA polymerases"/>
    <property type="match status" value="1"/>
</dbReference>
<dbReference type="EMBL" id="CAJPWZ010002878">
    <property type="protein sequence ID" value="CAG2246656.1"/>
    <property type="molecule type" value="Genomic_DNA"/>
</dbReference>
<dbReference type="GO" id="GO:0007508">
    <property type="term" value="P:larval heart development"/>
    <property type="evidence" value="ECO:0007669"/>
    <property type="project" value="TreeGrafter"/>
</dbReference>
<accession>A0A8S3UKN9</accession>
<sequence length="904" mass="105165">MNDNIEIRKRINKLGLDWPWKTVEEHIVTDLKIEARCKEIMANYEQRIQFLELAVDTKCDETRVREIVEESIIKNSCDKEMIREIAKDEATKTGDAVHKKMEEAENKGTGPQKKATVTTVIEEMNERKAREKNLIIFGITENQSEVKQERIDHDTEKINELFYDAKIHLEEGNIMKTKRLGKYDSKKDSRPLLVNLKSIDSKLTLFKNMHYIRGMPKYEKVNVSNDLTQSEREQEKVLWAEAKKLQEQCISGEYQYKLFNKLSELIVRARDNKPNIIGITEVKPKVNRYKPSKAEYSLPEVGNYKMYEKNLETDEGRGLLLYIDSNLESTEVNMEAQFQENIFIKIKLNQNDKLLIGLIYRSPSNNTKEYNDKLTELISEATQKGFSHILIMGDFNYPAIDWEIWNTKGENENSIENRFLDSIQENFLFQHTIKPTRWRGTDTPHTLDLILTNEEEMISNLEYMSPLGKSDHCVLSFDYNCYINIKNKPRIAKLTKIRTNKKMTQIGKKKNAFPVDKKTRELIKRKNILSKKIVTNQDPEIRAEYNRVRNKTKSSVNKLKKKFEKGLSENAKANPKAIWSYVKSKSKTREGIGDLHTDPDDTKSPKTDDDKEKAEILSEYFASVFTQEPDGEIPVPNSINIANELTELKINKDMIMKHLKKLKIDKSPGPDKLHPRLLRETMESIAEPLSLIFNQSLNEKTVPKEWKNALVSAIFKKGNKSQAKNYRPVSLTSVVCKILEKIIREHIIKHMKLNRLFSNKQYGFISGRSTSLQLLEVIDKWTEAIDDGYEIIHNKYDPETSTFLKLMSSTENRHSTRTNSSKIVHQRFNTNLRKNSFTVRISKTWNKLPEKVVKAPSVNAFKNRLDNHWKNEELYYSDYRAVITGSSSNSNNYDLIYESGEEEP</sequence>
<dbReference type="PANTHER" id="PTHR33395:SF22">
    <property type="entry name" value="REVERSE TRANSCRIPTASE DOMAIN-CONTAINING PROTEIN"/>
    <property type="match status" value="1"/>
</dbReference>
<protein>
    <recommendedName>
        <fullName evidence="2">Endonuclease/exonuclease/phosphatase domain-containing protein</fullName>
    </recommendedName>
</protein>
<comment type="caution">
    <text evidence="3">The sequence shown here is derived from an EMBL/GenBank/DDBJ whole genome shotgun (WGS) entry which is preliminary data.</text>
</comment>
<feature type="region of interest" description="Disordered" evidence="1">
    <location>
        <begin position="589"/>
        <end position="610"/>
    </location>
</feature>
<dbReference type="GO" id="GO:0061343">
    <property type="term" value="P:cell adhesion involved in heart morphogenesis"/>
    <property type="evidence" value="ECO:0007669"/>
    <property type="project" value="TreeGrafter"/>
</dbReference>
<gene>
    <name evidence="3" type="ORF">MEDL_58613</name>
</gene>
<reference evidence="3" key="1">
    <citation type="submission" date="2021-03" db="EMBL/GenBank/DDBJ databases">
        <authorList>
            <person name="Bekaert M."/>
        </authorList>
    </citation>
    <scope>NUCLEOTIDE SEQUENCE</scope>
</reference>
<dbReference type="PANTHER" id="PTHR33395">
    <property type="entry name" value="TRANSCRIPTASE, PUTATIVE-RELATED-RELATED"/>
    <property type="match status" value="1"/>
</dbReference>
<dbReference type="Proteomes" id="UP000683360">
    <property type="component" value="Unassembled WGS sequence"/>
</dbReference>
<dbReference type="AlphaFoldDB" id="A0A8S3UKN9"/>